<reference evidence="10 11" key="1">
    <citation type="journal article" date="2013" name="BMC Genomics">
        <title>The miniature genome of a carnivorous plant Genlisea aurea contains a low number of genes and short non-coding sequences.</title>
        <authorList>
            <person name="Leushkin E.V."/>
            <person name="Sutormin R.A."/>
            <person name="Nabieva E.R."/>
            <person name="Penin A.A."/>
            <person name="Kondrashov A.S."/>
            <person name="Logacheva M.D."/>
        </authorList>
    </citation>
    <scope>NUCLEOTIDE SEQUENCE [LARGE SCALE GENOMIC DNA]</scope>
</reference>
<feature type="non-terminal residue" evidence="10">
    <location>
        <position position="1"/>
    </location>
</feature>
<evidence type="ECO:0000256" key="5">
    <source>
        <dbReference type="ARBA" id="ARBA00023054"/>
    </source>
</evidence>
<keyword evidence="6 7" id="KW-0505">Motor protein</keyword>
<evidence type="ECO:0000256" key="7">
    <source>
        <dbReference type="PROSITE-ProRule" id="PRU00283"/>
    </source>
</evidence>
<dbReference type="GO" id="GO:0005874">
    <property type="term" value="C:microtubule"/>
    <property type="evidence" value="ECO:0007669"/>
    <property type="project" value="UniProtKB-KW"/>
</dbReference>
<accession>S8EHK8</accession>
<keyword evidence="11" id="KW-1185">Reference proteome</keyword>
<feature type="binding site" evidence="7">
    <location>
        <begin position="217"/>
        <end position="224"/>
    </location>
    <ligand>
        <name>ATP</name>
        <dbReference type="ChEBI" id="CHEBI:30616"/>
    </ligand>
</feature>
<dbReference type="PANTHER" id="PTHR47972">
    <property type="entry name" value="KINESIN-LIKE PROTEIN KLP-3"/>
    <property type="match status" value="1"/>
</dbReference>
<feature type="non-terminal residue" evidence="10">
    <location>
        <position position="573"/>
    </location>
</feature>
<keyword evidence="4 7" id="KW-0067">ATP-binding</keyword>
<feature type="coiled-coil region" evidence="8">
    <location>
        <begin position="534"/>
        <end position="565"/>
    </location>
</feature>
<dbReference type="InterPro" id="IPR001752">
    <property type="entry name" value="Kinesin_motor_dom"/>
</dbReference>
<dbReference type="PRINTS" id="PR00380">
    <property type="entry name" value="KINESINHEAVY"/>
</dbReference>
<dbReference type="InterPro" id="IPR027417">
    <property type="entry name" value="P-loop_NTPase"/>
</dbReference>
<sequence length="573" mass="64972">EREPGKWSWDVAGFEPRRMPEQQQDDYGKAYVVPPSSRRYSMSMSTAKHSVNFKLAGLKDKVKLVREDYWQLRQEAVDLLEYSSAKLDRVTRYLGFLAEKTRKLDQAIIESEARVSPLISEKKRLYNDLLSAKGGNVRVFCRVRPLFEDEGPSTVEFPDDFTLRINTGDDSLSSPKKDFEFDRVYGPHVSQVDLFVDIQPFVQSAFDGYNVAVFAYGQTFSGKTYTMEGSSNDRGVYSRSFEELFDLSNSDATSSSQYNFYISVFELRNENITDLLLDSGSNQTKVSVGSFGTATDIVQEKVENPTEFSRVLKKSFQRREADASRLKISHLIVTVHIYYKNLITGENAYSKLSLVELSGSESLSGNEEASEHATELLHALKSLSAFGDVLASLTSKKDNIPYEHSMLTKILADSMGGSSKTLMIVNVCPSIQSLPKTLSSLNFSARARNATLSLGTRDTIKKWKDIANDARKELLEKENEVNSLKLDKVALHQEIKRADEQCVLLFNEVQKAWKFSDTLQSDLKSESMLLSDKYKIEKEQNMQLRNQVTQLLRAEQEQKLQIEQKDSTIEMVQ</sequence>
<evidence type="ECO:0000256" key="8">
    <source>
        <dbReference type="SAM" id="Coils"/>
    </source>
</evidence>
<evidence type="ECO:0000256" key="3">
    <source>
        <dbReference type="ARBA" id="ARBA00022741"/>
    </source>
</evidence>
<dbReference type="GO" id="GO:0009903">
    <property type="term" value="P:chloroplast avoidance movement"/>
    <property type="evidence" value="ECO:0007669"/>
    <property type="project" value="UniProtKB-ARBA"/>
</dbReference>
<dbReference type="Gene3D" id="3.40.850.10">
    <property type="entry name" value="Kinesin motor domain"/>
    <property type="match status" value="1"/>
</dbReference>
<evidence type="ECO:0000256" key="4">
    <source>
        <dbReference type="ARBA" id="ARBA00022840"/>
    </source>
</evidence>
<comment type="caution">
    <text evidence="10">The sequence shown here is derived from an EMBL/GenBank/DDBJ whole genome shotgun (WGS) entry which is preliminary data.</text>
</comment>
<dbReference type="GO" id="GO:0009904">
    <property type="term" value="P:chloroplast accumulation movement"/>
    <property type="evidence" value="ECO:0007669"/>
    <property type="project" value="UniProtKB-ARBA"/>
</dbReference>
<dbReference type="SMART" id="SM00129">
    <property type="entry name" value="KISc"/>
    <property type="match status" value="1"/>
</dbReference>
<gene>
    <name evidence="10" type="ORF">M569_02576</name>
</gene>
<dbReference type="PROSITE" id="PS50067">
    <property type="entry name" value="KINESIN_MOTOR_2"/>
    <property type="match status" value="1"/>
</dbReference>
<dbReference type="PANTHER" id="PTHR47972:SF22">
    <property type="entry name" value="KINESIN-LIKE PROTEIN KIN-14A-RELATED"/>
    <property type="match status" value="1"/>
</dbReference>
<dbReference type="GO" id="GO:0005829">
    <property type="term" value="C:cytosol"/>
    <property type="evidence" value="ECO:0007669"/>
    <property type="project" value="UniProtKB-ARBA"/>
</dbReference>
<keyword evidence="2" id="KW-0493">Microtubule</keyword>
<dbReference type="FunFam" id="3.40.850.10:FF:000058">
    <property type="entry name" value="kinesin-like protein KIN-14B isoform X1"/>
    <property type="match status" value="1"/>
</dbReference>
<dbReference type="Pfam" id="PF00225">
    <property type="entry name" value="Kinesin"/>
    <property type="match status" value="1"/>
</dbReference>
<evidence type="ECO:0000256" key="2">
    <source>
        <dbReference type="ARBA" id="ARBA00022701"/>
    </source>
</evidence>
<comment type="similarity">
    <text evidence="1">Belongs to the TRAFAC class myosin-kinesin ATPase superfamily. Kinesin family. KIN-14 subfamily.</text>
</comment>
<dbReference type="GO" id="GO:0031022">
    <property type="term" value="P:nuclear migration along microfilament"/>
    <property type="evidence" value="ECO:0007669"/>
    <property type="project" value="UniProtKB-ARBA"/>
</dbReference>
<dbReference type="InterPro" id="IPR027640">
    <property type="entry name" value="Kinesin-like_fam"/>
</dbReference>
<dbReference type="EMBL" id="AUSU01000936">
    <property type="protein sequence ID" value="EPS72182.1"/>
    <property type="molecule type" value="Genomic_DNA"/>
</dbReference>
<dbReference type="Proteomes" id="UP000015453">
    <property type="component" value="Unassembled WGS sequence"/>
</dbReference>
<dbReference type="InterPro" id="IPR036961">
    <property type="entry name" value="Kinesin_motor_dom_sf"/>
</dbReference>
<dbReference type="GO" id="GO:0005524">
    <property type="term" value="F:ATP binding"/>
    <property type="evidence" value="ECO:0007669"/>
    <property type="project" value="UniProtKB-UniRule"/>
</dbReference>
<evidence type="ECO:0000256" key="6">
    <source>
        <dbReference type="ARBA" id="ARBA00023175"/>
    </source>
</evidence>
<name>S8EHK8_9LAMI</name>
<dbReference type="GO" id="GO:0007018">
    <property type="term" value="P:microtubule-based movement"/>
    <property type="evidence" value="ECO:0007669"/>
    <property type="project" value="InterPro"/>
</dbReference>
<evidence type="ECO:0000256" key="1">
    <source>
        <dbReference type="ARBA" id="ARBA00010899"/>
    </source>
</evidence>
<feature type="coiled-coil region" evidence="8">
    <location>
        <begin position="460"/>
        <end position="501"/>
    </location>
</feature>
<dbReference type="GO" id="GO:0003777">
    <property type="term" value="F:microtubule motor activity"/>
    <property type="evidence" value="ECO:0007669"/>
    <property type="project" value="InterPro"/>
</dbReference>
<organism evidence="10 11">
    <name type="scientific">Genlisea aurea</name>
    <dbReference type="NCBI Taxonomy" id="192259"/>
    <lineage>
        <taxon>Eukaryota</taxon>
        <taxon>Viridiplantae</taxon>
        <taxon>Streptophyta</taxon>
        <taxon>Embryophyta</taxon>
        <taxon>Tracheophyta</taxon>
        <taxon>Spermatophyta</taxon>
        <taxon>Magnoliopsida</taxon>
        <taxon>eudicotyledons</taxon>
        <taxon>Gunneridae</taxon>
        <taxon>Pentapetalae</taxon>
        <taxon>asterids</taxon>
        <taxon>lamiids</taxon>
        <taxon>Lamiales</taxon>
        <taxon>Lentibulariaceae</taxon>
        <taxon>Genlisea</taxon>
    </lineage>
</organism>
<feature type="domain" description="Kinesin motor" evidence="9">
    <location>
        <begin position="136"/>
        <end position="450"/>
    </location>
</feature>
<dbReference type="AlphaFoldDB" id="S8EHK8"/>
<evidence type="ECO:0000313" key="11">
    <source>
        <dbReference type="Proteomes" id="UP000015453"/>
    </source>
</evidence>
<dbReference type="GO" id="GO:0005886">
    <property type="term" value="C:plasma membrane"/>
    <property type="evidence" value="ECO:0007669"/>
    <property type="project" value="UniProtKB-ARBA"/>
</dbReference>
<protein>
    <recommendedName>
        <fullName evidence="9">Kinesin motor domain-containing protein</fullName>
    </recommendedName>
</protein>
<dbReference type="SUPFAM" id="SSF52540">
    <property type="entry name" value="P-loop containing nucleoside triphosphate hydrolases"/>
    <property type="match status" value="1"/>
</dbReference>
<evidence type="ECO:0000313" key="10">
    <source>
        <dbReference type="EMBL" id="EPS72182.1"/>
    </source>
</evidence>
<proteinExistence type="inferred from homology"/>
<dbReference type="OrthoDB" id="3176171at2759"/>
<keyword evidence="5 8" id="KW-0175">Coiled coil</keyword>
<dbReference type="GO" id="GO:0008017">
    <property type="term" value="F:microtubule binding"/>
    <property type="evidence" value="ECO:0007669"/>
    <property type="project" value="InterPro"/>
</dbReference>
<evidence type="ECO:0000259" key="9">
    <source>
        <dbReference type="PROSITE" id="PS50067"/>
    </source>
</evidence>
<keyword evidence="3 7" id="KW-0547">Nucleotide-binding</keyword>